<keyword evidence="4" id="KW-1185">Reference proteome</keyword>
<feature type="transmembrane region" description="Helical" evidence="2">
    <location>
        <begin position="139"/>
        <end position="162"/>
    </location>
</feature>
<dbReference type="KEGG" id="cvr:CHLNCDRAFT_140060"/>
<feature type="compositionally biased region" description="Pro residues" evidence="1">
    <location>
        <begin position="424"/>
        <end position="433"/>
    </location>
</feature>
<evidence type="ECO:0000313" key="4">
    <source>
        <dbReference type="Proteomes" id="UP000008141"/>
    </source>
</evidence>
<feature type="transmembrane region" description="Helical" evidence="2">
    <location>
        <begin position="319"/>
        <end position="342"/>
    </location>
</feature>
<dbReference type="PANTHER" id="PTHR34116">
    <property type="entry name" value="PLASMINOGEN ACTIVATOR INHIBITOR"/>
    <property type="match status" value="1"/>
</dbReference>
<organism evidence="4">
    <name type="scientific">Chlorella variabilis</name>
    <name type="common">Green alga</name>
    <dbReference type="NCBI Taxonomy" id="554065"/>
    <lineage>
        <taxon>Eukaryota</taxon>
        <taxon>Viridiplantae</taxon>
        <taxon>Chlorophyta</taxon>
        <taxon>core chlorophytes</taxon>
        <taxon>Trebouxiophyceae</taxon>
        <taxon>Chlorellales</taxon>
        <taxon>Chlorellaceae</taxon>
        <taxon>Chlorella clade</taxon>
        <taxon>Chlorella</taxon>
    </lineage>
</organism>
<evidence type="ECO:0000256" key="2">
    <source>
        <dbReference type="SAM" id="Phobius"/>
    </source>
</evidence>
<feature type="compositionally biased region" description="Low complexity" evidence="1">
    <location>
        <begin position="459"/>
        <end position="468"/>
    </location>
</feature>
<evidence type="ECO:0000256" key="1">
    <source>
        <dbReference type="SAM" id="MobiDB-lite"/>
    </source>
</evidence>
<sequence>MSSLQAQEQVDWAVIGCAGATAVLALAACAYTVPWRRRAAKDPTRGSFSLLWRGRVALSLLSAAWAVSQLLRVSILWGANSVVLPQSITSWTGAGWMIYLTVSLGLLQPLCAFTALLMLTAALSRRHRPEAARHPNARLLGLAALCTLPVAAVQSVIAWLGVAVQYQGRPIEASPRSVLGIFFATYWAGSPQQCGTSDTDVGLPAGAPAGAQPVMLASTEAPGSGGAAPEEPEELGGGGCTACVFPAAAVIAQGLFTLAFLAALWVTSARLVAAVLNTRLKRRVRLFQAAYSLLAVAGVAALGVSLVRGPFSWLNIGCWAGYVATVALTVALVLWEVAVWPVRELRAVDKRLALWADATTAAALAAAADEALGSQLGGGPGGLIKAHNRSSDAEAYVAAAATARTLSASRQAETAPTAPRLAPTLPPVPPPLSPQRQATLKRQLSPKRPPPRHPSLLWQQQQQQQQQQHAPPASPYRPPPMLLAFPTQLASPSRQASVGQQLYPASPAMVPPGQQQLYP</sequence>
<name>E1ZRH8_CHLVA</name>
<feature type="compositionally biased region" description="Low complexity" evidence="1">
    <location>
        <begin position="407"/>
        <end position="423"/>
    </location>
</feature>
<keyword evidence="2" id="KW-0472">Membrane</keyword>
<proteinExistence type="predicted"/>
<feature type="transmembrane region" description="Helical" evidence="2">
    <location>
        <begin position="244"/>
        <end position="266"/>
    </location>
</feature>
<protein>
    <submittedName>
        <fullName evidence="3">Uncharacterized protein</fullName>
    </submittedName>
</protein>
<gene>
    <name evidence="3" type="ORF">CHLNCDRAFT_140060</name>
</gene>
<dbReference type="GeneID" id="17351070"/>
<feature type="transmembrane region" description="Helical" evidence="2">
    <location>
        <begin position="12"/>
        <end position="35"/>
    </location>
</feature>
<dbReference type="AlphaFoldDB" id="E1ZRH8"/>
<reference evidence="3 4" key="1">
    <citation type="journal article" date="2010" name="Plant Cell">
        <title>The Chlorella variabilis NC64A genome reveals adaptation to photosymbiosis, coevolution with viruses, and cryptic sex.</title>
        <authorList>
            <person name="Blanc G."/>
            <person name="Duncan G."/>
            <person name="Agarkova I."/>
            <person name="Borodovsky M."/>
            <person name="Gurnon J."/>
            <person name="Kuo A."/>
            <person name="Lindquist E."/>
            <person name="Lucas S."/>
            <person name="Pangilinan J."/>
            <person name="Polle J."/>
            <person name="Salamov A."/>
            <person name="Terry A."/>
            <person name="Yamada T."/>
            <person name="Dunigan D.D."/>
            <person name="Grigoriev I.V."/>
            <person name="Claverie J.M."/>
            <person name="Van Etten J.L."/>
        </authorList>
    </citation>
    <scope>NUCLEOTIDE SEQUENCE [LARGE SCALE GENOMIC DNA]</scope>
    <source>
        <strain evidence="3 4">NC64A</strain>
    </source>
</reference>
<accession>E1ZRH8</accession>
<dbReference type="EMBL" id="GL433862">
    <property type="protein sequence ID" value="EFN51571.1"/>
    <property type="molecule type" value="Genomic_DNA"/>
</dbReference>
<dbReference type="eggNOG" id="ENOG502R30F">
    <property type="taxonomic scope" value="Eukaryota"/>
</dbReference>
<dbReference type="OrthoDB" id="514866at2759"/>
<feature type="compositionally biased region" description="Polar residues" evidence="1">
    <location>
        <begin position="488"/>
        <end position="500"/>
    </location>
</feature>
<keyword evidence="2" id="KW-1133">Transmembrane helix</keyword>
<evidence type="ECO:0000313" key="3">
    <source>
        <dbReference type="EMBL" id="EFN51571.1"/>
    </source>
</evidence>
<feature type="transmembrane region" description="Helical" evidence="2">
    <location>
        <begin position="97"/>
        <end position="119"/>
    </location>
</feature>
<dbReference type="InParanoid" id="E1ZRH8"/>
<dbReference type="RefSeq" id="XP_005843673.1">
    <property type="nucleotide sequence ID" value="XM_005843611.1"/>
</dbReference>
<feature type="transmembrane region" description="Helical" evidence="2">
    <location>
        <begin position="56"/>
        <end position="77"/>
    </location>
</feature>
<dbReference type="PANTHER" id="PTHR34116:SF2">
    <property type="entry name" value="THH1_TOM1_TOM3 DOMAIN-CONTAINING PROTEIN"/>
    <property type="match status" value="1"/>
</dbReference>
<feature type="compositionally biased region" description="Pro residues" evidence="1">
    <location>
        <begin position="472"/>
        <end position="481"/>
    </location>
</feature>
<feature type="region of interest" description="Disordered" evidence="1">
    <location>
        <begin position="407"/>
        <end position="519"/>
    </location>
</feature>
<feature type="transmembrane region" description="Helical" evidence="2">
    <location>
        <begin position="286"/>
        <end position="307"/>
    </location>
</feature>
<keyword evidence="2" id="KW-0812">Transmembrane</keyword>
<dbReference type="Proteomes" id="UP000008141">
    <property type="component" value="Unassembled WGS sequence"/>
</dbReference>